<keyword evidence="2" id="KW-0645">Protease</keyword>
<comment type="similarity">
    <text evidence="1 7">Belongs to the peptidase M16 family.</text>
</comment>
<keyword evidence="5" id="KW-0862">Zinc</keyword>
<dbReference type="PANTHER" id="PTHR43690:SF18">
    <property type="entry name" value="INSULIN-DEGRADING ENZYME-RELATED"/>
    <property type="match status" value="1"/>
</dbReference>
<gene>
    <name evidence="12" type="ORF">KUTeg_006906</name>
</gene>
<feature type="compositionally biased region" description="Basic and acidic residues" evidence="8">
    <location>
        <begin position="39"/>
        <end position="49"/>
    </location>
</feature>
<evidence type="ECO:0000313" key="12">
    <source>
        <dbReference type="EMBL" id="KAJ8314756.1"/>
    </source>
</evidence>
<keyword evidence="4" id="KW-0378">Hydrolase</keyword>
<feature type="domain" description="Peptidase M16 N-terminal" evidence="9">
    <location>
        <begin position="86"/>
        <end position="195"/>
    </location>
</feature>
<keyword evidence="3" id="KW-0479">Metal-binding</keyword>
<dbReference type="InterPro" id="IPR011765">
    <property type="entry name" value="Pept_M16_N"/>
</dbReference>
<evidence type="ECO:0000256" key="1">
    <source>
        <dbReference type="ARBA" id="ARBA00007261"/>
    </source>
</evidence>
<evidence type="ECO:0000256" key="4">
    <source>
        <dbReference type="ARBA" id="ARBA00022801"/>
    </source>
</evidence>
<dbReference type="InterPro" id="IPR032632">
    <property type="entry name" value="Peptidase_M16_M"/>
</dbReference>
<evidence type="ECO:0000313" key="13">
    <source>
        <dbReference type="Proteomes" id="UP001217089"/>
    </source>
</evidence>
<keyword evidence="6" id="KW-0482">Metalloprotease</keyword>
<dbReference type="Proteomes" id="UP001217089">
    <property type="component" value="Unassembled WGS sequence"/>
</dbReference>
<dbReference type="PROSITE" id="PS00143">
    <property type="entry name" value="INSULINASE"/>
    <property type="match status" value="1"/>
</dbReference>
<reference evidence="12 13" key="1">
    <citation type="submission" date="2022-12" db="EMBL/GenBank/DDBJ databases">
        <title>Chromosome-level genome of Tegillarca granosa.</title>
        <authorList>
            <person name="Kim J."/>
        </authorList>
    </citation>
    <scope>NUCLEOTIDE SEQUENCE [LARGE SCALE GENOMIC DNA]</scope>
    <source>
        <strain evidence="12">Teg-2019</strain>
        <tissue evidence="12">Adductor muscle</tissue>
    </source>
</reference>
<dbReference type="Pfam" id="PF16187">
    <property type="entry name" value="Peptidase_M16_M"/>
    <property type="match status" value="1"/>
</dbReference>
<name>A0ABQ9FEX1_TEGGR</name>
<evidence type="ECO:0000259" key="10">
    <source>
        <dbReference type="Pfam" id="PF05193"/>
    </source>
</evidence>
<dbReference type="PANTHER" id="PTHR43690">
    <property type="entry name" value="NARDILYSIN"/>
    <property type="match status" value="1"/>
</dbReference>
<evidence type="ECO:0000256" key="3">
    <source>
        <dbReference type="ARBA" id="ARBA00022723"/>
    </source>
</evidence>
<dbReference type="InterPro" id="IPR007863">
    <property type="entry name" value="Peptidase_M16_C"/>
</dbReference>
<feature type="compositionally biased region" description="Acidic residues" evidence="8">
    <location>
        <begin position="67"/>
        <end position="76"/>
    </location>
</feature>
<evidence type="ECO:0000256" key="2">
    <source>
        <dbReference type="ARBA" id="ARBA00022670"/>
    </source>
</evidence>
<proteinExistence type="inferred from homology"/>
<evidence type="ECO:0000256" key="8">
    <source>
        <dbReference type="SAM" id="MobiDB-lite"/>
    </source>
</evidence>
<feature type="region of interest" description="Disordered" evidence="8">
    <location>
        <begin position="39"/>
        <end position="83"/>
    </location>
</feature>
<dbReference type="InterPro" id="IPR050626">
    <property type="entry name" value="Peptidase_M16"/>
</dbReference>
<dbReference type="Pfam" id="PF00675">
    <property type="entry name" value="Peptidase_M16"/>
    <property type="match status" value="1"/>
</dbReference>
<feature type="domain" description="Peptidase M16 middle/third" evidence="11">
    <location>
        <begin position="357"/>
        <end position="398"/>
    </location>
</feature>
<dbReference type="InterPro" id="IPR011249">
    <property type="entry name" value="Metalloenz_LuxS/M16"/>
</dbReference>
<dbReference type="Pfam" id="PF05193">
    <property type="entry name" value="Peptidase_M16_C"/>
    <property type="match status" value="1"/>
</dbReference>
<dbReference type="InterPro" id="IPR001431">
    <property type="entry name" value="Pept_M16_Zn_BS"/>
</dbReference>
<dbReference type="Gene3D" id="3.30.830.10">
    <property type="entry name" value="Metalloenzyme, LuxS/M16 peptidase-like"/>
    <property type="match status" value="2"/>
</dbReference>
<dbReference type="EMBL" id="JARBDR010000337">
    <property type="protein sequence ID" value="KAJ8314756.1"/>
    <property type="molecule type" value="Genomic_DNA"/>
</dbReference>
<evidence type="ECO:0000256" key="7">
    <source>
        <dbReference type="RuleBase" id="RU004447"/>
    </source>
</evidence>
<protein>
    <recommendedName>
        <fullName evidence="14">Nardilysin</fullName>
    </recommendedName>
</protein>
<evidence type="ECO:0000259" key="11">
    <source>
        <dbReference type="Pfam" id="PF16187"/>
    </source>
</evidence>
<evidence type="ECO:0000256" key="5">
    <source>
        <dbReference type="ARBA" id="ARBA00022833"/>
    </source>
</evidence>
<comment type="caution">
    <text evidence="12">The sequence shown here is derived from an EMBL/GenBank/DDBJ whole genome shotgun (WGS) entry which is preliminary data.</text>
</comment>
<evidence type="ECO:0008006" key="14">
    <source>
        <dbReference type="Google" id="ProtNLM"/>
    </source>
</evidence>
<evidence type="ECO:0000256" key="6">
    <source>
        <dbReference type="ARBA" id="ARBA00023049"/>
    </source>
</evidence>
<keyword evidence="13" id="KW-1185">Reference proteome</keyword>
<evidence type="ECO:0000259" key="9">
    <source>
        <dbReference type="Pfam" id="PF00675"/>
    </source>
</evidence>
<feature type="domain" description="Peptidase M16 C-terminal" evidence="10">
    <location>
        <begin position="236"/>
        <end position="351"/>
    </location>
</feature>
<dbReference type="SUPFAM" id="SSF63411">
    <property type="entry name" value="LuxS/MPP-like metallohydrolase"/>
    <property type="match status" value="2"/>
</dbReference>
<organism evidence="12 13">
    <name type="scientific">Tegillarca granosa</name>
    <name type="common">Malaysian cockle</name>
    <name type="synonym">Anadara granosa</name>
    <dbReference type="NCBI Taxonomy" id="220873"/>
    <lineage>
        <taxon>Eukaryota</taxon>
        <taxon>Metazoa</taxon>
        <taxon>Spiralia</taxon>
        <taxon>Lophotrochozoa</taxon>
        <taxon>Mollusca</taxon>
        <taxon>Bivalvia</taxon>
        <taxon>Autobranchia</taxon>
        <taxon>Pteriomorphia</taxon>
        <taxon>Arcoida</taxon>
        <taxon>Arcoidea</taxon>
        <taxon>Arcidae</taxon>
        <taxon>Tegillarca</taxon>
    </lineage>
</organism>
<accession>A0ABQ9FEX1</accession>
<sequence>MRNSLSGLRPSKLITLPNQLRALLISDVLDKNRHVCPDHVDTLSDHEMSQDEASGESGEESGHESDMSDCDMEGEDGISHGMPLEHNEKKSAAALCIGNGSFSDPEDIPGFAHFLEHMVFMGSEKYPKENELDDFLGKHGGYSNAWTDCERTCFYFEIERKYFYKALDKFAQFFICPLLLENAVDREIQAVDSGNTDTLKKIPEEKGLNIYEKLRAFYEKIYSAQYMTLAIHSRVIPVKNTDKLVITWAYPPLLDKYRYKPLDYLSVLLSHEGKGSILSYLRKKFWATSIVGGTSFDGLECNSTWTCFSLEVTLTDKGFNNYLQVIQVIFAYINILKREGPKKWIFDEHKMIDDTRFRWKEQIDPIDYVEKIAENMQMFEEEDILTGRLLLFEYDEKILINDDKG</sequence>